<evidence type="ECO:0000313" key="1">
    <source>
        <dbReference type="EMBL" id="KAJ7303097.1"/>
    </source>
</evidence>
<dbReference type="Proteomes" id="UP001218218">
    <property type="component" value="Unassembled WGS sequence"/>
</dbReference>
<evidence type="ECO:0000313" key="2">
    <source>
        <dbReference type="Proteomes" id="UP001218218"/>
    </source>
</evidence>
<accession>A0AAD6Z214</accession>
<comment type="caution">
    <text evidence="1">The sequence shown here is derived from an EMBL/GenBank/DDBJ whole genome shotgun (WGS) entry which is preliminary data.</text>
</comment>
<name>A0AAD6Z214_9AGAR</name>
<gene>
    <name evidence="1" type="ORF">DFH08DRAFT_986569</name>
</gene>
<dbReference type="AlphaFoldDB" id="A0AAD6Z214"/>
<organism evidence="1 2">
    <name type="scientific">Mycena albidolilacea</name>
    <dbReference type="NCBI Taxonomy" id="1033008"/>
    <lineage>
        <taxon>Eukaryota</taxon>
        <taxon>Fungi</taxon>
        <taxon>Dikarya</taxon>
        <taxon>Basidiomycota</taxon>
        <taxon>Agaricomycotina</taxon>
        <taxon>Agaricomycetes</taxon>
        <taxon>Agaricomycetidae</taxon>
        <taxon>Agaricales</taxon>
        <taxon>Marasmiineae</taxon>
        <taxon>Mycenaceae</taxon>
        <taxon>Mycena</taxon>
    </lineage>
</organism>
<sequence>MPVGLQFATSVFCTPSSHAKIYAFDAFCALLPFHATSPARALWEKCARNECTGVVGFSLPADAAAGGARSTGSNRAEISPVWMRLLAVFVLVQHLSYADLAASSRTIQLAMLVGGDFLRAGAAAASAHAQQQPGVRDYTGRYWLGCHGKGAAVAVARVCAALNGGRYTAKTEGNIIQYRPGTISGVMQPKLISISLYKNLDQEINITMGLDSKTPWNPPERQSVAISAGLPVRNSMGEIQGRMRMVMMNDAMFEGAAVSEARREALQANSGNDGGTRREPHLQHGVAVKAMVKRARSSVHLILEGKILNA</sequence>
<protein>
    <submittedName>
        <fullName evidence="1">Uncharacterized protein</fullName>
    </submittedName>
</protein>
<proteinExistence type="predicted"/>
<keyword evidence="2" id="KW-1185">Reference proteome</keyword>
<dbReference type="EMBL" id="JARIHO010000107">
    <property type="protein sequence ID" value="KAJ7303097.1"/>
    <property type="molecule type" value="Genomic_DNA"/>
</dbReference>
<reference evidence="1" key="1">
    <citation type="submission" date="2023-03" db="EMBL/GenBank/DDBJ databases">
        <title>Massive genome expansion in bonnet fungi (Mycena s.s.) driven by repeated elements and novel gene families across ecological guilds.</title>
        <authorList>
            <consortium name="Lawrence Berkeley National Laboratory"/>
            <person name="Harder C.B."/>
            <person name="Miyauchi S."/>
            <person name="Viragh M."/>
            <person name="Kuo A."/>
            <person name="Thoen E."/>
            <person name="Andreopoulos B."/>
            <person name="Lu D."/>
            <person name="Skrede I."/>
            <person name="Drula E."/>
            <person name="Henrissat B."/>
            <person name="Morin E."/>
            <person name="Kohler A."/>
            <person name="Barry K."/>
            <person name="LaButti K."/>
            <person name="Morin E."/>
            <person name="Salamov A."/>
            <person name="Lipzen A."/>
            <person name="Mereny Z."/>
            <person name="Hegedus B."/>
            <person name="Baldrian P."/>
            <person name="Stursova M."/>
            <person name="Weitz H."/>
            <person name="Taylor A."/>
            <person name="Grigoriev I.V."/>
            <person name="Nagy L.G."/>
            <person name="Martin F."/>
            <person name="Kauserud H."/>
        </authorList>
    </citation>
    <scope>NUCLEOTIDE SEQUENCE</scope>
    <source>
        <strain evidence="1">CBHHK002</strain>
    </source>
</reference>